<dbReference type="Ensembl" id="ENSCSAVT00000002387.1">
    <property type="protein sequence ID" value="ENSCSAVP00000002349.1"/>
    <property type="gene ID" value="ENSCSAVG00000001380.1"/>
</dbReference>
<keyword evidence="1" id="KW-0813">Transport</keyword>
<proteinExistence type="predicted"/>
<dbReference type="PANTHER" id="PTHR10663:SF375">
    <property type="entry name" value="LD29171P"/>
    <property type="match status" value="1"/>
</dbReference>
<evidence type="ECO:0000313" key="6">
    <source>
        <dbReference type="Proteomes" id="UP000007875"/>
    </source>
</evidence>
<dbReference type="HOGENOM" id="CLU_000691_3_0_1"/>
<dbReference type="AlphaFoldDB" id="H2YAK1"/>
<dbReference type="eggNOG" id="KOG0929">
    <property type="taxonomic scope" value="Eukaryota"/>
</dbReference>
<dbReference type="Pfam" id="PF16213">
    <property type="entry name" value="DCB"/>
    <property type="match status" value="1"/>
</dbReference>
<dbReference type="Gene3D" id="1.25.10.10">
    <property type="entry name" value="Leucine-rich Repeat Variant"/>
    <property type="match status" value="1"/>
</dbReference>
<dbReference type="InterPro" id="IPR011989">
    <property type="entry name" value="ARM-like"/>
</dbReference>
<sequence length="567" mass="63576">MQQSKQTRSMFLTRALERILADKELRRSQNAQLKKACLLALDEIKQDLEHESPGDGPPKSPFTIIEADRYFLVFEMACKSKSPSIVTAALDCLQKMIVYGILVGNAPDSSVPGKRLIDRVIDAICQCFNGIQTDEHVQLQIIKVLLTAVTSNNCEIHEGTLLQAVRTCYNIYLASRNLINQTTAKATLTQMLNVIFSRMEAQSLSKSVPVHEQNGDVVQDDAPESDQHHTNLVADHTNGVISTEKVDESTATESEDGAFHGIYRNLRIYYITTMYNMKTQAIHSYNQPHIIYAAVNGTTDSIDEVDSVVDEIVANITKPTQTNIKSSPNQDKLEYSIQYNSLYRNLLKCNPTIPTQILFNPPTSTASISSRTSLASDATSGDDLLRRSVNFSHILQKDAFLVFRSFCKLSMKLLSDGPPDPKSHELRSKILSLHLLHSILESAGPVFKDNEMFINAIKQYLCVALSKNGVSTVPDVFYLSLEIFVKLLENFKTHLKVQIQVFFKEIFLNILESSSSSFNHKWMVLETLLKICSNAQCMVDIYVNYDCDINAANIFQQLVTLLCKIAQ</sequence>
<dbReference type="InParanoid" id="H2YAK1"/>
<dbReference type="OMA" id="NACEVHE"/>
<keyword evidence="6" id="KW-1185">Reference proteome</keyword>
<evidence type="ECO:0000259" key="3">
    <source>
        <dbReference type="Pfam" id="PF12783"/>
    </source>
</evidence>
<name>H2YAK1_CIOSA</name>
<dbReference type="SUPFAM" id="SSF48371">
    <property type="entry name" value="ARM repeat"/>
    <property type="match status" value="1"/>
</dbReference>
<reference evidence="5" key="3">
    <citation type="submission" date="2025-09" db="UniProtKB">
        <authorList>
            <consortium name="Ensembl"/>
        </authorList>
    </citation>
    <scope>IDENTIFICATION</scope>
</reference>
<dbReference type="STRING" id="51511.ENSCSAVP00000002349"/>
<dbReference type="InterPro" id="IPR032629">
    <property type="entry name" value="DCB_dom"/>
</dbReference>
<dbReference type="Pfam" id="PF12783">
    <property type="entry name" value="Sec7-like_HUS"/>
    <property type="match status" value="1"/>
</dbReference>
<reference evidence="5" key="2">
    <citation type="submission" date="2025-08" db="UniProtKB">
        <authorList>
            <consortium name="Ensembl"/>
        </authorList>
    </citation>
    <scope>IDENTIFICATION</scope>
</reference>
<feature type="domain" description="Mon2/Sec7/BIG1-like dimerisation and cyclophilin-binding" evidence="4">
    <location>
        <begin position="27"/>
        <end position="202"/>
    </location>
</feature>
<evidence type="ECO:0000256" key="2">
    <source>
        <dbReference type="ARBA" id="ARBA00022927"/>
    </source>
</evidence>
<dbReference type="GO" id="GO:0015031">
    <property type="term" value="P:protein transport"/>
    <property type="evidence" value="ECO:0007669"/>
    <property type="project" value="UniProtKB-KW"/>
</dbReference>
<protein>
    <recommendedName>
        <fullName evidence="7">Mon2/Sec7/BIG1-like dimerisation and cyclophilin-binding domain-containing protein</fullName>
    </recommendedName>
</protein>
<dbReference type="InterPro" id="IPR016024">
    <property type="entry name" value="ARM-type_fold"/>
</dbReference>
<keyword evidence="2" id="KW-0653">Protein transport</keyword>
<dbReference type="Proteomes" id="UP000007875">
    <property type="component" value="Unassembled WGS sequence"/>
</dbReference>
<evidence type="ECO:0000313" key="5">
    <source>
        <dbReference type="Ensembl" id="ENSCSAVP00000002349.1"/>
    </source>
</evidence>
<dbReference type="InterPro" id="IPR032691">
    <property type="entry name" value="Mon2/Sec7/BIG1-like_HUS"/>
</dbReference>
<dbReference type="PANTHER" id="PTHR10663">
    <property type="entry name" value="GUANYL-NUCLEOTIDE EXCHANGE FACTOR"/>
    <property type="match status" value="1"/>
</dbReference>
<dbReference type="GeneTree" id="ENSGT00940000168468"/>
<evidence type="ECO:0000259" key="4">
    <source>
        <dbReference type="Pfam" id="PF16213"/>
    </source>
</evidence>
<evidence type="ECO:0000256" key="1">
    <source>
        <dbReference type="ARBA" id="ARBA00022448"/>
    </source>
</evidence>
<reference evidence="6" key="1">
    <citation type="submission" date="2003-08" db="EMBL/GenBank/DDBJ databases">
        <authorList>
            <person name="Birren B."/>
            <person name="Nusbaum C."/>
            <person name="Abebe A."/>
            <person name="Abouelleil A."/>
            <person name="Adekoya E."/>
            <person name="Ait-zahra M."/>
            <person name="Allen N."/>
            <person name="Allen T."/>
            <person name="An P."/>
            <person name="Anderson M."/>
            <person name="Anderson S."/>
            <person name="Arachchi H."/>
            <person name="Armbruster J."/>
            <person name="Bachantsang P."/>
            <person name="Baldwin J."/>
            <person name="Barry A."/>
            <person name="Bayul T."/>
            <person name="Blitshsteyn B."/>
            <person name="Bloom T."/>
            <person name="Blye J."/>
            <person name="Boguslavskiy L."/>
            <person name="Borowsky M."/>
            <person name="Boukhgalter B."/>
            <person name="Brunache A."/>
            <person name="Butler J."/>
            <person name="Calixte N."/>
            <person name="Calvo S."/>
            <person name="Camarata J."/>
            <person name="Campo K."/>
            <person name="Chang J."/>
            <person name="Cheshatsang Y."/>
            <person name="Citroen M."/>
            <person name="Collymore A."/>
            <person name="Considine T."/>
            <person name="Cook A."/>
            <person name="Cooke P."/>
            <person name="Corum B."/>
            <person name="Cuomo C."/>
            <person name="David R."/>
            <person name="Dawoe T."/>
            <person name="Degray S."/>
            <person name="Dodge S."/>
            <person name="Dooley K."/>
            <person name="Dorje P."/>
            <person name="Dorjee K."/>
            <person name="Dorris L."/>
            <person name="Duffey N."/>
            <person name="Dupes A."/>
            <person name="Elkins T."/>
            <person name="Engels R."/>
            <person name="Erickson J."/>
            <person name="Farina A."/>
            <person name="Faro S."/>
            <person name="Ferreira P."/>
            <person name="Fischer H."/>
            <person name="Fitzgerald M."/>
            <person name="Foley K."/>
            <person name="Gage D."/>
            <person name="Galagan J."/>
            <person name="Gearin G."/>
            <person name="Gnerre S."/>
            <person name="Gnirke A."/>
            <person name="Goyette A."/>
            <person name="Graham J."/>
            <person name="Grandbois E."/>
            <person name="Gyaltsen K."/>
            <person name="Hafez N."/>
            <person name="Hagopian D."/>
            <person name="Hagos B."/>
            <person name="Hall J."/>
            <person name="Hatcher B."/>
            <person name="Heller A."/>
            <person name="Higgins H."/>
            <person name="Honan T."/>
            <person name="Horn A."/>
            <person name="Houde N."/>
            <person name="Hughes L."/>
            <person name="Hulme W."/>
            <person name="Husby E."/>
            <person name="Iliev I."/>
            <person name="Jaffe D."/>
            <person name="Jones C."/>
            <person name="Kamal M."/>
            <person name="Kamat A."/>
            <person name="Kamvysselis M."/>
            <person name="Karlsson E."/>
            <person name="Kells C."/>
            <person name="Kieu A."/>
            <person name="Kisner P."/>
            <person name="Kodira C."/>
            <person name="Kulbokas E."/>
            <person name="Labutti K."/>
            <person name="Lama D."/>
            <person name="Landers T."/>
            <person name="Leger J."/>
            <person name="Levine S."/>
            <person name="Lewis D."/>
            <person name="Lewis T."/>
            <person name="Lindblad-toh K."/>
            <person name="Liu X."/>
            <person name="Lokyitsang T."/>
            <person name="Lokyitsang Y."/>
            <person name="Lucien O."/>
            <person name="Lui A."/>
            <person name="Ma L.J."/>
            <person name="Mabbitt R."/>
            <person name="Macdonald J."/>
            <person name="Maclean C."/>
            <person name="Major J."/>
            <person name="Manning J."/>
            <person name="Marabella R."/>
            <person name="Maru K."/>
            <person name="Matthews C."/>
            <person name="Mauceli E."/>
            <person name="Mccarthy M."/>
            <person name="Mcdonough S."/>
            <person name="Mcghee T."/>
            <person name="Meldrim J."/>
            <person name="Meneus L."/>
            <person name="Mesirov J."/>
            <person name="Mihalev A."/>
            <person name="Mihova T."/>
            <person name="Mikkelsen T."/>
            <person name="Mlenga V."/>
            <person name="Moru K."/>
            <person name="Mozes J."/>
            <person name="Mulrain L."/>
            <person name="Munson G."/>
            <person name="Naylor J."/>
            <person name="Newes C."/>
            <person name="Nguyen C."/>
            <person name="Nguyen N."/>
            <person name="Nguyen T."/>
            <person name="Nicol R."/>
            <person name="Nielsen C."/>
            <person name="Nizzari M."/>
            <person name="Norbu C."/>
            <person name="Norbu N."/>
            <person name="O'donnell P."/>
            <person name="Okoawo O."/>
            <person name="O'leary S."/>
            <person name="Omotosho B."/>
            <person name="O'neill K."/>
            <person name="Osman S."/>
            <person name="Parker S."/>
            <person name="Perrin D."/>
            <person name="Phunkhang P."/>
            <person name="Piqani B."/>
            <person name="Purcell S."/>
            <person name="Rachupka T."/>
            <person name="Ramasamy U."/>
            <person name="Rameau R."/>
            <person name="Ray V."/>
            <person name="Raymond C."/>
            <person name="Retta R."/>
            <person name="Richardson S."/>
            <person name="Rise C."/>
            <person name="Rodriguez J."/>
            <person name="Rogers J."/>
            <person name="Rogov P."/>
            <person name="Rutman M."/>
            <person name="Schupbach R."/>
            <person name="Seaman C."/>
            <person name="Settipalli S."/>
            <person name="Sharpe T."/>
            <person name="Sheridan J."/>
            <person name="Sherpa N."/>
            <person name="Shi J."/>
            <person name="Smirnov S."/>
            <person name="Smith C."/>
            <person name="Sougnez C."/>
            <person name="Spencer B."/>
            <person name="Stalker J."/>
            <person name="Stange-thomann N."/>
            <person name="Stavropoulos S."/>
            <person name="Stetson K."/>
            <person name="Stone C."/>
            <person name="Stone S."/>
            <person name="Stubbs M."/>
            <person name="Talamas J."/>
            <person name="Tchuinga P."/>
            <person name="Tenzing P."/>
            <person name="Tesfaye S."/>
            <person name="Theodore J."/>
            <person name="Thoulutsang Y."/>
            <person name="Topham K."/>
            <person name="Towey S."/>
            <person name="Tsamla T."/>
            <person name="Tsomo N."/>
            <person name="Vallee D."/>
            <person name="Vassiliev H."/>
            <person name="Venkataraman V."/>
            <person name="Vinson J."/>
            <person name="Vo A."/>
            <person name="Wade C."/>
            <person name="Wang S."/>
            <person name="Wangchuk T."/>
            <person name="Wangdi T."/>
            <person name="Whittaker C."/>
            <person name="Wilkinson J."/>
            <person name="Wu Y."/>
            <person name="Wyman D."/>
            <person name="Yadav S."/>
            <person name="Yang S."/>
            <person name="Yang X."/>
            <person name="Yeager S."/>
            <person name="Yee E."/>
            <person name="Young G."/>
            <person name="Zainoun J."/>
            <person name="Zembeck L."/>
            <person name="Zimmer A."/>
            <person name="Zody M."/>
            <person name="Lander E."/>
        </authorList>
    </citation>
    <scope>NUCLEOTIDE SEQUENCE [LARGE SCALE GENOMIC DNA]</scope>
</reference>
<accession>H2YAK1</accession>
<feature type="domain" description="Mon2/Sec7/BIG1-like HUS" evidence="3">
    <location>
        <begin position="396"/>
        <end position="554"/>
    </location>
</feature>
<evidence type="ECO:0008006" key="7">
    <source>
        <dbReference type="Google" id="ProtNLM"/>
    </source>
</evidence>
<organism evidence="5 6">
    <name type="scientific">Ciona savignyi</name>
    <name type="common">Pacific transparent sea squirt</name>
    <dbReference type="NCBI Taxonomy" id="51511"/>
    <lineage>
        <taxon>Eukaryota</taxon>
        <taxon>Metazoa</taxon>
        <taxon>Chordata</taxon>
        <taxon>Tunicata</taxon>
        <taxon>Ascidiacea</taxon>
        <taxon>Phlebobranchia</taxon>
        <taxon>Cionidae</taxon>
        <taxon>Ciona</taxon>
    </lineage>
</organism>